<protein>
    <recommendedName>
        <fullName evidence="3">Histone-lysine N-methyltransferase, H3 lysine-79 specific</fullName>
    </recommendedName>
</protein>
<evidence type="ECO:0008006" key="3">
    <source>
        <dbReference type="Google" id="ProtNLM"/>
    </source>
</evidence>
<evidence type="ECO:0000313" key="1">
    <source>
        <dbReference type="EMBL" id="CAD8641844.1"/>
    </source>
</evidence>
<sequence length="241" mass="26646">MTSVSAANSSSLSAAAITKQKKKNVDPEIVTVQAIYRVSKRCSGGADGGVVGTNGSIRPTCLVRMLRAMGISGSEFLDFGAGVGLVLFAAMAGGATKAIGYELPDNKAHKFVFDAVLKKLHMENRFALPVSWSEGQWYPRDIDDMRRMPGNPHCVYSFWVGMPFKTQEHILRLCARCPTVRAIAVFRDRKWPKPDDVVTALEELTTRGRRGEGWVLSERVPTAMYCSGEQHVAWIFSRQFD</sequence>
<organism evidence="1">
    <name type="scientific">Cryptomonas curvata</name>
    <dbReference type="NCBI Taxonomy" id="233186"/>
    <lineage>
        <taxon>Eukaryota</taxon>
        <taxon>Cryptophyceae</taxon>
        <taxon>Cryptomonadales</taxon>
        <taxon>Cryptomonadaceae</taxon>
        <taxon>Cryptomonas</taxon>
    </lineage>
</organism>
<name>A0A6T7ZWS0_9CRYP</name>
<reference evidence="1" key="1">
    <citation type="submission" date="2021-01" db="EMBL/GenBank/DDBJ databases">
        <authorList>
            <person name="Corre E."/>
            <person name="Pelletier E."/>
            <person name="Niang G."/>
            <person name="Scheremetjew M."/>
            <person name="Finn R."/>
            <person name="Kale V."/>
            <person name="Holt S."/>
            <person name="Cochrane G."/>
            <person name="Meng A."/>
            <person name="Brown T."/>
            <person name="Cohen L."/>
        </authorList>
    </citation>
    <scope>NUCLEOTIDE SEQUENCE</scope>
    <source>
        <strain evidence="1">CCAP979/52</strain>
    </source>
</reference>
<dbReference type="Gene3D" id="3.40.50.150">
    <property type="entry name" value="Vaccinia Virus protein VP39"/>
    <property type="match status" value="1"/>
</dbReference>
<dbReference type="InterPro" id="IPR029063">
    <property type="entry name" value="SAM-dependent_MTases_sf"/>
</dbReference>
<dbReference type="AlphaFoldDB" id="A0A6T7ZWS0"/>
<gene>
    <name evidence="1" type="ORF">CCUR1050_LOCUS19528</name>
    <name evidence="2" type="ORF">CCUR1050_LOCUS19530</name>
</gene>
<dbReference type="EMBL" id="HBEZ01035505">
    <property type="protein sequence ID" value="CAD8641844.1"/>
    <property type="molecule type" value="Transcribed_RNA"/>
</dbReference>
<dbReference type="SUPFAM" id="SSF53335">
    <property type="entry name" value="S-adenosyl-L-methionine-dependent methyltransferases"/>
    <property type="match status" value="1"/>
</dbReference>
<proteinExistence type="predicted"/>
<accession>A0A6T7ZWS0</accession>
<evidence type="ECO:0000313" key="2">
    <source>
        <dbReference type="EMBL" id="CAD8641846.1"/>
    </source>
</evidence>
<dbReference type="EMBL" id="HBEZ01035507">
    <property type="protein sequence ID" value="CAD8641846.1"/>
    <property type="molecule type" value="Transcribed_RNA"/>
</dbReference>